<dbReference type="SUPFAM" id="SSF141868">
    <property type="entry name" value="EAL domain-like"/>
    <property type="match status" value="1"/>
</dbReference>
<dbReference type="eggNOG" id="COG2200">
    <property type="taxonomic scope" value="Bacteria"/>
</dbReference>
<dbReference type="EMBL" id="AZRA01000086">
    <property type="protein sequence ID" value="KDB51338.1"/>
    <property type="molecule type" value="Genomic_DNA"/>
</dbReference>
<dbReference type="Proteomes" id="UP000026714">
    <property type="component" value="Unassembled WGS sequence"/>
</dbReference>
<evidence type="ECO:0000259" key="1">
    <source>
        <dbReference type="PROSITE" id="PS50883"/>
    </source>
</evidence>
<dbReference type="PATRIC" id="fig|1286631.3.peg.2986"/>
<comment type="caution">
    <text evidence="2">The sequence shown here is derived from an EMBL/GenBank/DDBJ whole genome shotgun (WGS) entry which is preliminary data.</text>
</comment>
<organism evidence="2 3">
    <name type="scientific">Sphaerotilus natans subsp. natans DSM 6575</name>
    <dbReference type="NCBI Taxonomy" id="1286631"/>
    <lineage>
        <taxon>Bacteria</taxon>
        <taxon>Pseudomonadati</taxon>
        <taxon>Pseudomonadota</taxon>
        <taxon>Betaproteobacteria</taxon>
        <taxon>Burkholderiales</taxon>
        <taxon>Sphaerotilaceae</taxon>
        <taxon>Sphaerotilus</taxon>
    </lineage>
</organism>
<dbReference type="SMART" id="SM00052">
    <property type="entry name" value="EAL"/>
    <property type="match status" value="1"/>
</dbReference>
<protein>
    <submittedName>
        <fullName evidence="2">EAL domain-containing protein</fullName>
    </submittedName>
</protein>
<dbReference type="InterPro" id="IPR050706">
    <property type="entry name" value="Cyclic-di-GMP_PDE-like"/>
</dbReference>
<evidence type="ECO:0000313" key="2">
    <source>
        <dbReference type="EMBL" id="KDB51338.1"/>
    </source>
</evidence>
<sequence>MDRSAFSFAFQPIVHAPSGRVWSHEALIRGPAGEPAGQVLSGLDEPALYRLDANGRGRAIDLAVRLGLQGRLNLNFLPRSLGEDDEVLEAMFLAAQRHGLPLERLVLEVTESEAIGDLAGFAQRMRRIRALGLQLAIDDFGAGHCGLNLLAEFQPDLLKLDMALLRGIERSGPRQAIVRAVLGACLDLGIDAVAEGVETLEEYRWLAGEGVELFQGYLFGRPGFEALPAPRLLHMPA</sequence>
<dbReference type="PANTHER" id="PTHR33121">
    <property type="entry name" value="CYCLIC DI-GMP PHOSPHODIESTERASE PDEF"/>
    <property type="match status" value="1"/>
</dbReference>
<gene>
    <name evidence="2" type="ORF">X805_30590</name>
</gene>
<dbReference type="PANTHER" id="PTHR33121:SF15">
    <property type="entry name" value="BLUE LIGHT- AND TEMPERATURE-REGULATED ANTIREPRESSOR BLUF"/>
    <property type="match status" value="1"/>
</dbReference>
<dbReference type="CDD" id="cd01948">
    <property type="entry name" value="EAL"/>
    <property type="match status" value="1"/>
</dbReference>
<dbReference type="InterPro" id="IPR001633">
    <property type="entry name" value="EAL_dom"/>
</dbReference>
<feature type="domain" description="EAL" evidence="1">
    <location>
        <begin position="1"/>
        <end position="236"/>
    </location>
</feature>
<name>A0A059KJQ0_9BURK</name>
<dbReference type="PROSITE" id="PS50883">
    <property type="entry name" value="EAL"/>
    <property type="match status" value="1"/>
</dbReference>
<dbReference type="InterPro" id="IPR035919">
    <property type="entry name" value="EAL_sf"/>
</dbReference>
<keyword evidence="3" id="KW-1185">Reference proteome</keyword>
<reference evidence="2 3" key="1">
    <citation type="journal article" date="2014" name="FEMS Microbiol. Ecol.">
        <title>Sphaerotilus natans encrusted with nanoball-shaped Fe(III) oxide minerals formed by nitrate-reducing mixotrophic Fe(II) oxidation.</title>
        <authorList>
            <person name="Park S."/>
            <person name="Kim D.H."/>
            <person name="Lee J.H."/>
            <person name="Hur H.G."/>
        </authorList>
    </citation>
    <scope>NUCLEOTIDE SEQUENCE [LARGE SCALE GENOMIC DNA]</scope>
    <source>
        <strain evidence="2 3">DSM 6575</strain>
    </source>
</reference>
<dbReference type="GO" id="GO:0071111">
    <property type="term" value="F:cyclic-guanylate-specific phosphodiesterase activity"/>
    <property type="evidence" value="ECO:0007669"/>
    <property type="project" value="InterPro"/>
</dbReference>
<dbReference type="RefSeq" id="WP_037483771.1">
    <property type="nucleotide sequence ID" value="NZ_AZRA01000086.1"/>
</dbReference>
<dbReference type="STRING" id="34103.SAMN05421778_114106"/>
<evidence type="ECO:0000313" key="3">
    <source>
        <dbReference type="Proteomes" id="UP000026714"/>
    </source>
</evidence>
<proteinExistence type="predicted"/>
<dbReference type="AlphaFoldDB" id="A0A059KJQ0"/>
<dbReference type="Pfam" id="PF00563">
    <property type="entry name" value="EAL"/>
    <property type="match status" value="1"/>
</dbReference>
<dbReference type="Gene3D" id="3.20.20.450">
    <property type="entry name" value="EAL domain"/>
    <property type="match status" value="1"/>
</dbReference>
<accession>A0A059KJQ0</accession>